<dbReference type="AlphaFoldDB" id="A0A5S5CWK9"/>
<name>A0A5S5CWK9_9ACTN</name>
<keyword evidence="2" id="KW-0472">Membrane</keyword>
<evidence type="ECO:0000256" key="1">
    <source>
        <dbReference type="SAM" id="MobiDB-lite"/>
    </source>
</evidence>
<organism evidence="3 4">
    <name type="scientific">Blastococcus xanthinilyticus</name>
    <dbReference type="NCBI Taxonomy" id="1564164"/>
    <lineage>
        <taxon>Bacteria</taxon>
        <taxon>Bacillati</taxon>
        <taxon>Actinomycetota</taxon>
        <taxon>Actinomycetes</taxon>
        <taxon>Geodermatophilales</taxon>
        <taxon>Geodermatophilaceae</taxon>
        <taxon>Blastococcus</taxon>
    </lineage>
</organism>
<feature type="transmembrane region" description="Helical" evidence="2">
    <location>
        <begin position="50"/>
        <end position="70"/>
    </location>
</feature>
<accession>A0A5S5CWK9</accession>
<keyword evidence="2" id="KW-0812">Transmembrane</keyword>
<feature type="region of interest" description="Disordered" evidence="1">
    <location>
        <begin position="1"/>
        <end position="23"/>
    </location>
</feature>
<evidence type="ECO:0000313" key="3">
    <source>
        <dbReference type="EMBL" id="TYP86912.1"/>
    </source>
</evidence>
<feature type="transmembrane region" description="Helical" evidence="2">
    <location>
        <begin position="153"/>
        <end position="171"/>
    </location>
</feature>
<comment type="caution">
    <text evidence="3">The sequence shown here is derived from an EMBL/GenBank/DDBJ whole genome shotgun (WGS) entry which is preliminary data.</text>
</comment>
<protein>
    <submittedName>
        <fullName evidence="3">Uncharacterized protein</fullName>
    </submittedName>
</protein>
<evidence type="ECO:0000256" key="2">
    <source>
        <dbReference type="SAM" id="Phobius"/>
    </source>
</evidence>
<feature type="transmembrane region" description="Helical" evidence="2">
    <location>
        <begin position="177"/>
        <end position="196"/>
    </location>
</feature>
<feature type="transmembrane region" description="Helical" evidence="2">
    <location>
        <begin position="76"/>
        <end position="95"/>
    </location>
</feature>
<dbReference type="EMBL" id="VNHW01000008">
    <property type="protein sequence ID" value="TYP86912.1"/>
    <property type="molecule type" value="Genomic_DNA"/>
</dbReference>
<sequence length="209" mass="21828">MPVQGAAPRSEGPAEPAPSADRVTTRVLSRATSQAAGVNAWMLRAPGWKLACVMTAVIAPFVVLAFALIGDRSWPAAVLMGLGTAVICGPVLGFLTANQLQDSMAAGGPLPDDDLAVVERAARRGPVPEDDATREAALRVAEDRLLVLRGTRTPARVAGGVLLLGAVLLAVTQSPWWWLAAAFWAALLVAGFAAPARLQRRAELLRGGR</sequence>
<proteinExistence type="predicted"/>
<keyword evidence="2" id="KW-1133">Transmembrane helix</keyword>
<dbReference type="Proteomes" id="UP000322499">
    <property type="component" value="Unassembled WGS sequence"/>
</dbReference>
<gene>
    <name evidence="3" type="ORF">BD833_108198</name>
</gene>
<keyword evidence="4" id="KW-1185">Reference proteome</keyword>
<reference evidence="3 4" key="1">
    <citation type="submission" date="2019-07" db="EMBL/GenBank/DDBJ databases">
        <title>Genomic Encyclopedia of Archaeal and Bacterial Type Strains, Phase II (KMG-II): from individual species to whole genera.</title>
        <authorList>
            <person name="Goeker M."/>
        </authorList>
    </citation>
    <scope>NUCLEOTIDE SEQUENCE [LARGE SCALE GENOMIC DNA]</scope>
    <source>
        <strain evidence="3 4">DSM 46842</strain>
    </source>
</reference>
<evidence type="ECO:0000313" key="4">
    <source>
        <dbReference type="Proteomes" id="UP000322499"/>
    </source>
</evidence>